<comment type="caution">
    <text evidence="22">The sequence shown here is derived from an EMBL/GenBank/DDBJ whole genome shotgun (WGS) entry which is preliminary data.</text>
</comment>
<evidence type="ECO:0000256" key="18">
    <source>
        <dbReference type="ARBA" id="ARBA00048679"/>
    </source>
</evidence>
<dbReference type="Pfam" id="PF00560">
    <property type="entry name" value="LRR_1"/>
    <property type="match status" value="2"/>
</dbReference>
<organism evidence="22 23">
    <name type="scientific">Ceratopteris richardii</name>
    <name type="common">Triangle waterfern</name>
    <dbReference type="NCBI Taxonomy" id="49495"/>
    <lineage>
        <taxon>Eukaryota</taxon>
        <taxon>Viridiplantae</taxon>
        <taxon>Streptophyta</taxon>
        <taxon>Embryophyta</taxon>
        <taxon>Tracheophyta</taxon>
        <taxon>Polypodiopsida</taxon>
        <taxon>Polypodiidae</taxon>
        <taxon>Polypodiales</taxon>
        <taxon>Pteridineae</taxon>
        <taxon>Pteridaceae</taxon>
        <taxon>Parkerioideae</taxon>
        <taxon>Ceratopteris</taxon>
    </lineage>
</organism>
<dbReference type="PANTHER" id="PTHR48056:SF81">
    <property type="entry name" value="RECEPTOR PROTEIN-TYROSINE KINASE CEPR1"/>
    <property type="match status" value="1"/>
</dbReference>
<feature type="transmembrane region" description="Helical" evidence="20">
    <location>
        <begin position="477"/>
        <end position="501"/>
    </location>
</feature>
<dbReference type="FunFam" id="3.80.10.10:FF:000041">
    <property type="entry name" value="LRR receptor-like serine/threonine-protein kinase ERECTA"/>
    <property type="match status" value="1"/>
</dbReference>
<evidence type="ECO:0000256" key="6">
    <source>
        <dbReference type="ARBA" id="ARBA00022679"/>
    </source>
</evidence>
<evidence type="ECO:0000256" key="13">
    <source>
        <dbReference type="ARBA" id="ARBA00022989"/>
    </source>
</evidence>
<evidence type="ECO:0000256" key="5">
    <source>
        <dbReference type="ARBA" id="ARBA00022614"/>
    </source>
</evidence>
<keyword evidence="4" id="KW-0723">Serine/threonine-protein kinase</keyword>
<dbReference type="PROSITE" id="PS00108">
    <property type="entry name" value="PROTEIN_KINASE_ST"/>
    <property type="match status" value="1"/>
</dbReference>
<dbReference type="EMBL" id="CM035431">
    <property type="protein sequence ID" value="KAH7296465.1"/>
    <property type="molecule type" value="Genomic_DNA"/>
</dbReference>
<evidence type="ECO:0000256" key="9">
    <source>
        <dbReference type="ARBA" id="ARBA00022737"/>
    </source>
</evidence>
<evidence type="ECO:0000256" key="3">
    <source>
        <dbReference type="ARBA" id="ARBA00012513"/>
    </source>
</evidence>
<evidence type="ECO:0000313" key="23">
    <source>
        <dbReference type="Proteomes" id="UP000825935"/>
    </source>
</evidence>
<dbReference type="OrthoDB" id="1905686at2759"/>
<comment type="catalytic activity">
    <reaction evidence="18">
        <text>L-seryl-[protein] + ATP = O-phospho-L-seryl-[protein] + ADP + H(+)</text>
        <dbReference type="Rhea" id="RHEA:17989"/>
        <dbReference type="Rhea" id="RHEA-COMP:9863"/>
        <dbReference type="Rhea" id="RHEA-COMP:11604"/>
        <dbReference type="ChEBI" id="CHEBI:15378"/>
        <dbReference type="ChEBI" id="CHEBI:29999"/>
        <dbReference type="ChEBI" id="CHEBI:30616"/>
        <dbReference type="ChEBI" id="CHEBI:83421"/>
        <dbReference type="ChEBI" id="CHEBI:456216"/>
        <dbReference type="EC" id="2.7.11.1"/>
    </reaction>
</comment>
<dbReference type="GO" id="GO:0004674">
    <property type="term" value="F:protein serine/threonine kinase activity"/>
    <property type="evidence" value="ECO:0007669"/>
    <property type="project" value="UniProtKB-KW"/>
</dbReference>
<keyword evidence="6" id="KW-0808">Transferase</keyword>
<evidence type="ECO:0000256" key="1">
    <source>
        <dbReference type="ARBA" id="ARBA00004167"/>
    </source>
</evidence>
<gene>
    <name evidence="22" type="ORF">KP509_26G024000</name>
</gene>
<dbReference type="FunFam" id="3.30.200.20:FF:000745">
    <property type="entry name" value="Phytosulfokine receptor 2"/>
    <property type="match status" value="1"/>
</dbReference>
<dbReference type="EC" id="2.7.11.1" evidence="3"/>
<dbReference type="PROSITE" id="PS00107">
    <property type="entry name" value="PROTEIN_KINASE_ATP"/>
    <property type="match status" value="1"/>
</dbReference>
<evidence type="ECO:0000256" key="2">
    <source>
        <dbReference type="ARBA" id="ARBA00008684"/>
    </source>
</evidence>
<dbReference type="SUPFAM" id="SSF52058">
    <property type="entry name" value="L domain-like"/>
    <property type="match status" value="1"/>
</dbReference>
<dbReference type="AlphaFoldDB" id="A0A8T2RLS2"/>
<protein>
    <recommendedName>
        <fullName evidence="3">non-specific serine/threonine protein kinase</fullName>
        <ecNumber evidence="3">2.7.11.1</ecNumber>
    </recommendedName>
</protein>
<dbReference type="Gene3D" id="1.10.510.10">
    <property type="entry name" value="Transferase(Phosphotransferase) domain 1"/>
    <property type="match status" value="1"/>
</dbReference>
<evidence type="ECO:0000313" key="22">
    <source>
        <dbReference type="EMBL" id="KAH7296463.1"/>
    </source>
</evidence>
<dbReference type="InterPro" id="IPR001611">
    <property type="entry name" value="Leu-rich_rpt"/>
</dbReference>
<dbReference type="SUPFAM" id="SSF56112">
    <property type="entry name" value="Protein kinase-like (PK-like)"/>
    <property type="match status" value="1"/>
</dbReference>
<comment type="similarity">
    <text evidence="2">Belongs to the protein kinase superfamily. Ser/Thr protein kinase family.</text>
</comment>
<dbReference type="InterPro" id="IPR000719">
    <property type="entry name" value="Prot_kinase_dom"/>
</dbReference>
<keyword evidence="23" id="KW-1185">Reference proteome</keyword>
<dbReference type="EMBL" id="CM035431">
    <property type="protein sequence ID" value="KAH7296463.1"/>
    <property type="molecule type" value="Genomic_DNA"/>
</dbReference>
<dbReference type="InterPro" id="IPR011009">
    <property type="entry name" value="Kinase-like_dom_sf"/>
</dbReference>
<keyword evidence="10 19" id="KW-0547">Nucleotide-binding</keyword>
<evidence type="ECO:0000256" key="4">
    <source>
        <dbReference type="ARBA" id="ARBA00022527"/>
    </source>
</evidence>
<evidence type="ECO:0000256" key="10">
    <source>
        <dbReference type="ARBA" id="ARBA00022741"/>
    </source>
</evidence>
<dbReference type="Pfam" id="PF13855">
    <property type="entry name" value="LRR_8"/>
    <property type="match status" value="1"/>
</dbReference>
<dbReference type="InterPro" id="IPR032675">
    <property type="entry name" value="LRR_dom_sf"/>
</dbReference>
<keyword evidence="7 20" id="KW-0812">Transmembrane</keyword>
<comment type="subcellular location">
    <subcellularLocation>
        <location evidence="1">Membrane</location>
        <topology evidence="1">Single-pass membrane protein</topology>
    </subcellularLocation>
</comment>
<dbReference type="Pfam" id="PF08263">
    <property type="entry name" value="LRRNT_2"/>
    <property type="match status" value="1"/>
</dbReference>
<dbReference type="CDD" id="cd14066">
    <property type="entry name" value="STKc_IRAK"/>
    <property type="match status" value="1"/>
</dbReference>
<dbReference type="Proteomes" id="UP000825935">
    <property type="component" value="Chromosome 26"/>
</dbReference>
<dbReference type="PANTHER" id="PTHR48056">
    <property type="entry name" value="LRR RECEPTOR-LIKE SERINE/THREONINE-PROTEIN KINASE-RELATED"/>
    <property type="match status" value="1"/>
</dbReference>
<evidence type="ECO:0000256" key="15">
    <source>
        <dbReference type="ARBA" id="ARBA00023170"/>
    </source>
</evidence>
<keyword evidence="5" id="KW-0433">Leucine-rich repeat</keyword>
<dbReference type="GO" id="GO:0016020">
    <property type="term" value="C:membrane"/>
    <property type="evidence" value="ECO:0007669"/>
    <property type="project" value="UniProtKB-SubCell"/>
</dbReference>
<dbReference type="Pfam" id="PF00069">
    <property type="entry name" value="Pkinase"/>
    <property type="match status" value="1"/>
</dbReference>
<evidence type="ECO:0000259" key="21">
    <source>
        <dbReference type="PROSITE" id="PS50011"/>
    </source>
</evidence>
<reference evidence="22" key="1">
    <citation type="submission" date="2021-08" db="EMBL/GenBank/DDBJ databases">
        <title>WGS assembly of Ceratopteris richardii.</title>
        <authorList>
            <person name="Marchant D.B."/>
            <person name="Chen G."/>
            <person name="Jenkins J."/>
            <person name="Shu S."/>
            <person name="Leebens-Mack J."/>
            <person name="Grimwood J."/>
            <person name="Schmutz J."/>
            <person name="Soltis P."/>
            <person name="Soltis D."/>
            <person name="Chen Z.-H."/>
        </authorList>
    </citation>
    <scope>NUCLEOTIDE SEQUENCE</scope>
    <source>
        <strain evidence="22">Whitten #5841</strain>
        <tissue evidence="22">Leaf</tissue>
    </source>
</reference>
<dbReference type="OMA" id="MLTHKCC"/>
<keyword evidence="16" id="KW-0325">Glycoprotein</keyword>
<evidence type="ECO:0000256" key="17">
    <source>
        <dbReference type="ARBA" id="ARBA00047899"/>
    </source>
</evidence>
<keyword evidence="14 20" id="KW-0472">Membrane</keyword>
<dbReference type="Gene3D" id="3.80.10.10">
    <property type="entry name" value="Ribonuclease Inhibitor"/>
    <property type="match status" value="3"/>
</dbReference>
<comment type="catalytic activity">
    <reaction evidence="17">
        <text>L-threonyl-[protein] + ATP = O-phospho-L-threonyl-[protein] + ADP + H(+)</text>
        <dbReference type="Rhea" id="RHEA:46608"/>
        <dbReference type="Rhea" id="RHEA-COMP:11060"/>
        <dbReference type="Rhea" id="RHEA-COMP:11605"/>
        <dbReference type="ChEBI" id="CHEBI:15378"/>
        <dbReference type="ChEBI" id="CHEBI:30013"/>
        <dbReference type="ChEBI" id="CHEBI:30616"/>
        <dbReference type="ChEBI" id="CHEBI:61977"/>
        <dbReference type="ChEBI" id="CHEBI:456216"/>
        <dbReference type="EC" id="2.7.11.1"/>
    </reaction>
</comment>
<sequence>MFSAYDARVRRIEHNACETCPVLRRGGMAQLLLRLKILANFFYAVLITSACCSIDVNAHPQCSSNDLQILQGFQKSVNSSMLLTWSDHLNCCLWVGVRCNSVGQVISIILPSSKLTGGVPPSLFNLSALQYLNLSNNGFSGEIPQTIATAQSLTVLDLSRNYLLTGHLPLSLPPRLWHLDVSHCAFHGSVPKNITNSSSLRELILRHNHLSSFAMVSDSILPNLQILDASDNLFTIDTLQLLMNCTRLRQLNLDRNQIKGRIPLQLGELTNLEVLRLDENILQGTVPESIGNLLLLEVLSLSNNRLYGPFPKAIIGCASLRFLCLSENMLAGNIPADVGKLQNLSFLLLSGNQFSGHLPFERKFLMQLEVLDVSRNTLDSRTRDRELLQNLPYASHIPSLSNCWPWQMVRSLQFIFDIAVAIKAWLSQNSLYPISQHVPSINHKWQHTSPNCILPKPVMPYRHLLQTNKDHDSKNPFVVGVVAGIIVFICILLITAAVIFCRKKMRDGFRYRSKGPVMKMSSLRRFQRESSRVFDPTLKSISMRYLFKATDGFDMRRVVGDGGFGLVYWATMEDGRMMAVKKLATDGIQGKREFEAEMETLGRIKHPNLIELLAYCKAGEDRVLVYEFVRNGSLDTWLHEREDGPKQLNWSIRLKIACGSAKGLCYLHHESNPHIIHRDIKSSNILLGDNFEPKIADFGLARALSPLVSHVSTDAAGTLGYMAPEYVSTMFATKQADVYSFGMVMLELVTGKRPNMFPQEKTFRKFHKWARHMLQIGHEMDMLDPALKGTPPPDHVRTYFGVACDCVSEIPNDRPTMREVNERLSLLAAMQCS</sequence>
<dbReference type="InterPro" id="IPR017441">
    <property type="entry name" value="Protein_kinase_ATP_BS"/>
</dbReference>
<feature type="binding site" evidence="19">
    <location>
        <position position="582"/>
    </location>
    <ligand>
        <name>ATP</name>
        <dbReference type="ChEBI" id="CHEBI:30616"/>
    </ligand>
</feature>
<evidence type="ECO:0000256" key="20">
    <source>
        <dbReference type="SAM" id="Phobius"/>
    </source>
</evidence>
<keyword evidence="15" id="KW-0675">Receptor</keyword>
<dbReference type="GO" id="GO:0005524">
    <property type="term" value="F:ATP binding"/>
    <property type="evidence" value="ECO:0007669"/>
    <property type="project" value="UniProtKB-UniRule"/>
</dbReference>
<dbReference type="Gene3D" id="3.30.200.20">
    <property type="entry name" value="Phosphorylase Kinase, domain 1"/>
    <property type="match status" value="1"/>
</dbReference>
<dbReference type="InterPro" id="IPR050647">
    <property type="entry name" value="Plant_LRR-RLKs"/>
</dbReference>
<evidence type="ECO:0000256" key="12">
    <source>
        <dbReference type="ARBA" id="ARBA00022840"/>
    </source>
</evidence>
<keyword evidence="9" id="KW-0677">Repeat</keyword>
<dbReference type="EMBL" id="CM035431">
    <property type="protein sequence ID" value="KAH7296462.1"/>
    <property type="molecule type" value="Genomic_DNA"/>
</dbReference>
<keyword evidence="13 20" id="KW-1133">Transmembrane helix</keyword>
<accession>A0A8T2RLS2</accession>
<evidence type="ECO:0000256" key="11">
    <source>
        <dbReference type="ARBA" id="ARBA00022777"/>
    </source>
</evidence>
<dbReference type="PROSITE" id="PS50011">
    <property type="entry name" value="PROTEIN_KINASE_DOM"/>
    <property type="match status" value="1"/>
</dbReference>
<dbReference type="InterPro" id="IPR013210">
    <property type="entry name" value="LRR_N_plant-typ"/>
</dbReference>
<name>A0A8T2RLS2_CERRI</name>
<evidence type="ECO:0000256" key="14">
    <source>
        <dbReference type="ARBA" id="ARBA00023136"/>
    </source>
</evidence>
<dbReference type="InterPro" id="IPR008271">
    <property type="entry name" value="Ser/Thr_kinase_AS"/>
</dbReference>
<feature type="domain" description="Protein kinase" evidence="21">
    <location>
        <begin position="553"/>
        <end position="827"/>
    </location>
</feature>
<proteinExistence type="inferred from homology"/>
<dbReference type="FunFam" id="3.80.10.10:FF:000129">
    <property type="entry name" value="Leucine-rich repeat receptor-like kinase"/>
    <property type="match status" value="1"/>
</dbReference>
<keyword evidence="8" id="KW-0732">Signal</keyword>
<keyword evidence="11" id="KW-0418">Kinase</keyword>
<evidence type="ECO:0000256" key="16">
    <source>
        <dbReference type="ARBA" id="ARBA00023180"/>
    </source>
</evidence>
<evidence type="ECO:0000256" key="8">
    <source>
        <dbReference type="ARBA" id="ARBA00022729"/>
    </source>
</evidence>
<dbReference type="FunFam" id="1.10.510.10:FF:000309">
    <property type="entry name" value="Leucine-rich repeat receptor-like protein kinase"/>
    <property type="match status" value="1"/>
</dbReference>
<evidence type="ECO:0000256" key="7">
    <source>
        <dbReference type="ARBA" id="ARBA00022692"/>
    </source>
</evidence>
<keyword evidence="12 19" id="KW-0067">ATP-binding</keyword>
<evidence type="ECO:0000256" key="19">
    <source>
        <dbReference type="PROSITE-ProRule" id="PRU10141"/>
    </source>
</evidence>
<dbReference type="SMART" id="SM00220">
    <property type="entry name" value="S_TKc"/>
    <property type="match status" value="1"/>
</dbReference>